<dbReference type="PANTHER" id="PTHR23236">
    <property type="entry name" value="EUKARYOTIC TRANSLATION INITIATION FACTOR 4B/4H"/>
    <property type="match status" value="1"/>
</dbReference>
<dbReference type="InterPro" id="IPR012677">
    <property type="entry name" value="Nucleotide-bd_a/b_plait_sf"/>
</dbReference>
<proteinExistence type="predicted"/>
<dbReference type="InterPro" id="IPR035979">
    <property type="entry name" value="RBD_domain_sf"/>
</dbReference>
<dbReference type="AlphaFoldDB" id="A0A1X2GNF5"/>
<dbReference type="Pfam" id="PF00076">
    <property type="entry name" value="RRM_1"/>
    <property type="match status" value="1"/>
</dbReference>
<dbReference type="SUPFAM" id="SSF54928">
    <property type="entry name" value="RNA-binding domain, RBD"/>
    <property type="match status" value="1"/>
</dbReference>
<dbReference type="Gene3D" id="3.30.70.330">
    <property type="match status" value="1"/>
</dbReference>
<dbReference type="GO" id="GO:0030686">
    <property type="term" value="C:90S preribosome"/>
    <property type="evidence" value="ECO:0007669"/>
    <property type="project" value="EnsemblFungi"/>
</dbReference>
<evidence type="ECO:0000256" key="1">
    <source>
        <dbReference type="ARBA" id="ARBA00022884"/>
    </source>
</evidence>
<sequence length="215" mass="24336">MADAKKLTKKEKKAQAFRDKKKQKLTIDEETAVPAADNDQEEQAQDQPVSTKKRSIEQTEQDTSSEQQQQPMKKKRQRGKKSNGQQHRYTVFVGNLPFDTTADELAKHFDSVGGKVSVRLSTDKITKKPKGFAFVDFESSAQLQKALHYHHTAFKKRKINVELTAGGGGKSDARKEKIKTKNERLEEERKKNSEAGESTTKEEAVSSYGQEDNDY</sequence>
<evidence type="ECO:0000313" key="6">
    <source>
        <dbReference type="Proteomes" id="UP000242146"/>
    </source>
</evidence>
<name>A0A1X2GNF5_9FUNG</name>
<evidence type="ECO:0000256" key="2">
    <source>
        <dbReference type="PROSITE-ProRule" id="PRU00176"/>
    </source>
</evidence>
<dbReference type="GO" id="GO:0030515">
    <property type="term" value="F:snoRNA binding"/>
    <property type="evidence" value="ECO:0007669"/>
    <property type="project" value="EnsemblFungi"/>
</dbReference>
<keyword evidence="6" id="KW-1185">Reference proteome</keyword>
<feature type="domain" description="RRM" evidence="4">
    <location>
        <begin position="89"/>
        <end position="166"/>
    </location>
</feature>
<dbReference type="GO" id="GO:0042274">
    <property type="term" value="P:ribosomal small subunit biogenesis"/>
    <property type="evidence" value="ECO:0007669"/>
    <property type="project" value="EnsemblFungi"/>
</dbReference>
<dbReference type="EMBL" id="MCGT01000007">
    <property type="protein sequence ID" value="ORX57993.1"/>
    <property type="molecule type" value="Genomic_DNA"/>
</dbReference>
<accession>A0A1X2GNF5</accession>
<evidence type="ECO:0000259" key="4">
    <source>
        <dbReference type="PROSITE" id="PS50102"/>
    </source>
</evidence>
<evidence type="ECO:0000256" key="3">
    <source>
        <dbReference type="SAM" id="MobiDB-lite"/>
    </source>
</evidence>
<dbReference type="GO" id="GO:0032040">
    <property type="term" value="C:small-subunit processome"/>
    <property type="evidence" value="ECO:0007669"/>
    <property type="project" value="EnsemblFungi"/>
</dbReference>
<feature type="region of interest" description="Disordered" evidence="3">
    <location>
        <begin position="1"/>
        <end position="88"/>
    </location>
</feature>
<feature type="compositionally biased region" description="Basic and acidic residues" evidence="3">
    <location>
        <begin position="171"/>
        <end position="204"/>
    </location>
</feature>
<feature type="compositionally biased region" description="Low complexity" evidence="3">
    <location>
        <begin position="61"/>
        <end position="71"/>
    </location>
</feature>
<comment type="caution">
    <text evidence="5">The sequence shown here is derived from an EMBL/GenBank/DDBJ whole genome shotgun (WGS) entry which is preliminary data.</text>
</comment>
<organism evidence="5 6">
    <name type="scientific">Hesseltinella vesiculosa</name>
    <dbReference type="NCBI Taxonomy" id="101127"/>
    <lineage>
        <taxon>Eukaryota</taxon>
        <taxon>Fungi</taxon>
        <taxon>Fungi incertae sedis</taxon>
        <taxon>Mucoromycota</taxon>
        <taxon>Mucoromycotina</taxon>
        <taxon>Mucoromycetes</taxon>
        <taxon>Mucorales</taxon>
        <taxon>Cunninghamellaceae</taxon>
        <taxon>Hesseltinella</taxon>
    </lineage>
</organism>
<feature type="compositionally biased region" description="Basic residues" evidence="3">
    <location>
        <begin position="72"/>
        <end position="81"/>
    </location>
</feature>
<dbReference type="STRING" id="101127.A0A1X2GNF5"/>
<dbReference type="PANTHER" id="PTHR23236:SF51">
    <property type="entry name" value="NUCLEOLAR PROTEIN 6"/>
    <property type="match status" value="1"/>
</dbReference>
<dbReference type="CDD" id="cd12400">
    <property type="entry name" value="RRM_Nop6"/>
    <property type="match status" value="1"/>
</dbReference>
<dbReference type="PROSITE" id="PS50102">
    <property type="entry name" value="RRM"/>
    <property type="match status" value="1"/>
</dbReference>
<protein>
    <submittedName>
        <fullName evidence="5">RNA-binding domain-containing protein</fullName>
    </submittedName>
</protein>
<evidence type="ECO:0000313" key="5">
    <source>
        <dbReference type="EMBL" id="ORX57993.1"/>
    </source>
</evidence>
<dbReference type="GO" id="GO:0019843">
    <property type="term" value="F:rRNA binding"/>
    <property type="evidence" value="ECO:0007669"/>
    <property type="project" value="EnsemblFungi"/>
</dbReference>
<reference evidence="5 6" key="1">
    <citation type="submission" date="2016-07" db="EMBL/GenBank/DDBJ databases">
        <title>Pervasive Adenine N6-methylation of Active Genes in Fungi.</title>
        <authorList>
            <consortium name="DOE Joint Genome Institute"/>
            <person name="Mondo S.J."/>
            <person name="Dannebaum R.O."/>
            <person name="Kuo R.C."/>
            <person name="Labutti K."/>
            <person name="Haridas S."/>
            <person name="Kuo A."/>
            <person name="Salamov A."/>
            <person name="Ahrendt S.R."/>
            <person name="Lipzen A."/>
            <person name="Sullivan W."/>
            <person name="Andreopoulos W.B."/>
            <person name="Clum A."/>
            <person name="Lindquist E."/>
            <person name="Daum C."/>
            <person name="Ramamoorthy G.K."/>
            <person name="Gryganskyi A."/>
            <person name="Culley D."/>
            <person name="Magnuson J.K."/>
            <person name="James T.Y."/>
            <person name="O'Malley M.A."/>
            <person name="Stajich J.E."/>
            <person name="Spatafora J.W."/>
            <person name="Visel A."/>
            <person name="Grigoriev I.V."/>
        </authorList>
    </citation>
    <scope>NUCLEOTIDE SEQUENCE [LARGE SCALE GENOMIC DNA]</scope>
    <source>
        <strain evidence="5 6">NRRL 3301</strain>
    </source>
</reference>
<dbReference type="InterPro" id="IPR000504">
    <property type="entry name" value="RRM_dom"/>
</dbReference>
<dbReference type="InterPro" id="IPR034228">
    <property type="entry name" value="Nop6_RRM"/>
</dbReference>
<gene>
    <name evidence="5" type="ORF">DM01DRAFT_1381672</name>
</gene>
<dbReference type="SMART" id="SM00360">
    <property type="entry name" value="RRM"/>
    <property type="match status" value="1"/>
</dbReference>
<dbReference type="OrthoDB" id="439808at2759"/>
<feature type="region of interest" description="Disordered" evidence="3">
    <location>
        <begin position="164"/>
        <end position="215"/>
    </location>
</feature>
<dbReference type="Proteomes" id="UP000242146">
    <property type="component" value="Unassembled WGS sequence"/>
</dbReference>
<keyword evidence="1 2" id="KW-0694">RNA-binding</keyword>